<evidence type="ECO:0000313" key="2">
    <source>
        <dbReference type="EMBL" id="PHN06505.1"/>
    </source>
</evidence>
<proteinExistence type="predicted"/>
<accession>A0A2D0NDE9</accession>
<dbReference type="EMBL" id="PDUD01000017">
    <property type="protein sequence ID" value="PHN06505.1"/>
    <property type="molecule type" value="Genomic_DNA"/>
</dbReference>
<dbReference type="InterPro" id="IPR018728">
    <property type="entry name" value="DUF2268"/>
</dbReference>
<organism evidence="2 3">
    <name type="scientific">Flavilitoribacter nigricans (strain ATCC 23147 / DSM 23189 / NBRC 102662 / NCIMB 1420 / SS-2)</name>
    <name type="common">Lewinella nigricans</name>
    <dbReference type="NCBI Taxonomy" id="1122177"/>
    <lineage>
        <taxon>Bacteria</taxon>
        <taxon>Pseudomonadati</taxon>
        <taxon>Bacteroidota</taxon>
        <taxon>Saprospiria</taxon>
        <taxon>Saprospirales</taxon>
        <taxon>Lewinellaceae</taxon>
        <taxon>Flavilitoribacter</taxon>
    </lineage>
</organism>
<protein>
    <recommendedName>
        <fullName evidence="1">DUF2268 domain-containing protein</fullName>
    </recommendedName>
</protein>
<comment type="caution">
    <text evidence="2">The sequence shown here is derived from an EMBL/GenBank/DDBJ whole genome shotgun (WGS) entry which is preliminary data.</text>
</comment>
<dbReference type="AlphaFoldDB" id="A0A2D0NDE9"/>
<dbReference type="RefSeq" id="WP_099149760.1">
    <property type="nucleotide sequence ID" value="NZ_PDUD01000017.1"/>
</dbReference>
<gene>
    <name evidence="2" type="ORF">CRP01_09360</name>
</gene>
<dbReference type="OrthoDB" id="6402335at2"/>
<sequence>MRIIIVYVLIFWISLEFVCAQENGFTRDPARAEFILEDLHRFWTAFDAMEIRDENPFETYINSGTTGLQDFVPNRIVSAENLLEKVRQRKADYLKMRHFTFAPETMLPYYQKLKEWYPYVQFPPVYFVIGSFNSGGTASDRGLIIGVERLEDAANLPFLLIHESIHFQQNRLDRQYTLLEQAIVEGSADFLAELITGTLANPTLYRYCEEHQDRLLREFVQEMDRFDYSGWLYNSGSEDRPKDIGYWVGYKIAASIYAKNTDKQLAINRILNNTDYLTLMKESELFNEFLTPRVANVAPFPNDCGEVDASLTELTLHFEQPMHGSSFSPLREDQIAFPLVDIIGYSEDMKSFRLKIKLEPDKRYGFKVTGKGFKNELGYPLEDYEVRFSTR</sequence>
<evidence type="ECO:0000313" key="3">
    <source>
        <dbReference type="Proteomes" id="UP000223913"/>
    </source>
</evidence>
<keyword evidence="3" id="KW-1185">Reference proteome</keyword>
<evidence type="ECO:0000259" key="1">
    <source>
        <dbReference type="Pfam" id="PF10026"/>
    </source>
</evidence>
<name>A0A2D0NDE9_FLAN2</name>
<feature type="domain" description="DUF2268" evidence="1">
    <location>
        <begin position="144"/>
        <end position="261"/>
    </location>
</feature>
<reference evidence="2 3" key="1">
    <citation type="submission" date="2017-10" db="EMBL/GenBank/DDBJ databases">
        <title>The draft genome sequence of Lewinella nigricans NBRC 102662.</title>
        <authorList>
            <person name="Wang K."/>
        </authorList>
    </citation>
    <scope>NUCLEOTIDE SEQUENCE [LARGE SCALE GENOMIC DNA]</scope>
    <source>
        <strain evidence="2 3">NBRC 102662</strain>
    </source>
</reference>
<dbReference type="Proteomes" id="UP000223913">
    <property type="component" value="Unassembled WGS sequence"/>
</dbReference>
<dbReference type="Pfam" id="PF10026">
    <property type="entry name" value="DUF2268"/>
    <property type="match status" value="1"/>
</dbReference>